<dbReference type="Gene3D" id="1.10.1660.10">
    <property type="match status" value="1"/>
</dbReference>
<dbReference type="PROSITE" id="PS50937">
    <property type="entry name" value="HTH_MERR_2"/>
    <property type="match status" value="1"/>
</dbReference>
<proteinExistence type="predicted"/>
<dbReference type="InterPro" id="IPR000551">
    <property type="entry name" value="MerR-type_HTH_dom"/>
</dbReference>
<dbReference type="GO" id="GO:0003677">
    <property type="term" value="F:DNA binding"/>
    <property type="evidence" value="ECO:0007669"/>
    <property type="project" value="UniProtKB-KW"/>
</dbReference>
<name>A0ABT9MQY6_9ACTN</name>
<keyword evidence="4" id="KW-1185">Reference proteome</keyword>
<dbReference type="Pfam" id="PF13411">
    <property type="entry name" value="MerR_1"/>
    <property type="match status" value="1"/>
</dbReference>
<dbReference type="PRINTS" id="PR00040">
    <property type="entry name" value="HTHMERR"/>
</dbReference>
<dbReference type="InterPro" id="IPR009061">
    <property type="entry name" value="DNA-bd_dom_put_sf"/>
</dbReference>
<evidence type="ECO:0000256" key="1">
    <source>
        <dbReference type="ARBA" id="ARBA00023125"/>
    </source>
</evidence>
<gene>
    <name evidence="3" type="ORF">J2S43_001958</name>
</gene>
<feature type="domain" description="HTH merR-type" evidence="2">
    <location>
        <begin position="6"/>
        <end position="75"/>
    </location>
</feature>
<dbReference type="EMBL" id="JAUSRA010000001">
    <property type="protein sequence ID" value="MDP9793446.1"/>
    <property type="molecule type" value="Genomic_DNA"/>
</dbReference>
<organism evidence="3 4">
    <name type="scientific">Catenuloplanes nepalensis</name>
    <dbReference type="NCBI Taxonomy" id="587533"/>
    <lineage>
        <taxon>Bacteria</taxon>
        <taxon>Bacillati</taxon>
        <taxon>Actinomycetota</taxon>
        <taxon>Actinomycetes</taxon>
        <taxon>Micromonosporales</taxon>
        <taxon>Micromonosporaceae</taxon>
        <taxon>Catenuloplanes</taxon>
    </lineage>
</organism>
<dbReference type="Proteomes" id="UP001240984">
    <property type="component" value="Unassembled WGS sequence"/>
</dbReference>
<evidence type="ECO:0000259" key="2">
    <source>
        <dbReference type="PROSITE" id="PS50937"/>
    </source>
</evidence>
<protein>
    <submittedName>
        <fullName evidence="3">DNA-binding transcriptional MerR regulator</fullName>
    </submittedName>
</protein>
<evidence type="ECO:0000313" key="3">
    <source>
        <dbReference type="EMBL" id="MDP9793446.1"/>
    </source>
</evidence>
<evidence type="ECO:0000313" key="4">
    <source>
        <dbReference type="Proteomes" id="UP001240984"/>
    </source>
</evidence>
<dbReference type="SUPFAM" id="SSF46955">
    <property type="entry name" value="Putative DNA-binding domain"/>
    <property type="match status" value="1"/>
</dbReference>
<dbReference type="InterPro" id="IPR047057">
    <property type="entry name" value="MerR_fam"/>
</dbReference>
<dbReference type="SMART" id="SM00422">
    <property type="entry name" value="HTH_MERR"/>
    <property type="match status" value="1"/>
</dbReference>
<dbReference type="PANTHER" id="PTHR30204:SF93">
    <property type="entry name" value="HTH MERR-TYPE DOMAIN-CONTAINING PROTEIN"/>
    <property type="match status" value="1"/>
</dbReference>
<dbReference type="PANTHER" id="PTHR30204">
    <property type="entry name" value="REDOX-CYCLING DRUG-SENSING TRANSCRIPTIONAL ACTIVATOR SOXR"/>
    <property type="match status" value="1"/>
</dbReference>
<keyword evidence="1 3" id="KW-0238">DNA-binding</keyword>
<reference evidence="3 4" key="1">
    <citation type="submission" date="2023-07" db="EMBL/GenBank/DDBJ databases">
        <title>Sequencing the genomes of 1000 actinobacteria strains.</title>
        <authorList>
            <person name="Klenk H.-P."/>
        </authorList>
    </citation>
    <scope>NUCLEOTIDE SEQUENCE [LARGE SCALE GENOMIC DNA]</scope>
    <source>
        <strain evidence="3 4">DSM 44710</strain>
    </source>
</reference>
<accession>A0ABT9MQY6</accession>
<comment type="caution">
    <text evidence="3">The sequence shown here is derived from an EMBL/GenBank/DDBJ whole genome shotgun (WGS) entry which is preliminary data.</text>
</comment>
<dbReference type="RefSeq" id="WP_306828489.1">
    <property type="nucleotide sequence ID" value="NZ_JAUSRA010000001.1"/>
</dbReference>
<sequence length="239" mass="26256">MRTTGGWSTRELARIAGTTVKTIRYYHRIGLLSEPERAANGYKLYRTAHLVRLLQIRRLVDLGVTLADVPAMEESAEGAEQVLRALDAELAASIERQQHMREELAAVLDRPHLAELPAGFGNLPDDLPAAERGLFTVSAQVFTPEQLEPLRNLPDEPRSAVAVEFDTLPADASDETRQSLAERFAPEVRRGWDAHPELLALAQTGGPLVSPVMLRSIAELFTPAQIDVLQRINAILTGG</sequence>